<dbReference type="eggNOG" id="COG0392">
    <property type="taxonomic scope" value="Bacteria"/>
</dbReference>
<feature type="transmembrane region" description="Helical" evidence="6">
    <location>
        <begin position="204"/>
        <end position="230"/>
    </location>
</feature>
<organism evidence="7 8">
    <name type="scientific">Desulfatibacillum aliphaticivorans</name>
    <dbReference type="NCBI Taxonomy" id="218208"/>
    <lineage>
        <taxon>Bacteria</taxon>
        <taxon>Pseudomonadati</taxon>
        <taxon>Thermodesulfobacteriota</taxon>
        <taxon>Desulfobacteria</taxon>
        <taxon>Desulfobacterales</taxon>
        <taxon>Desulfatibacillaceae</taxon>
        <taxon>Desulfatibacillum</taxon>
    </lineage>
</organism>
<keyword evidence="4 6" id="KW-1133">Transmembrane helix</keyword>
<feature type="transmembrane region" description="Helical" evidence="6">
    <location>
        <begin position="236"/>
        <end position="257"/>
    </location>
</feature>
<evidence type="ECO:0000256" key="5">
    <source>
        <dbReference type="ARBA" id="ARBA00023136"/>
    </source>
</evidence>
<evidence type="ECO:0000256" key="4">
    <source>
        <dbReference type="ARBA" id="ARBA00022989"/>
    </source>
</evidence>
<evidence type="ECO:0000256" key="6">
    <source>
        <dbReference type="SAM" id="Phobius"/>
    </source>
</evidence>
<dbReference type="PANTHER" id="PTHR40277">
    <property type="entry name" value="BLL5419 PROTEIN"/>
    <property type="match status" value="1"/>
</dbReference>
<keyword evidence="2" id="KW-1003">Cell membrane</keyword>
<reference evidence="7 8" key="1">
    <citation type="journal article" date="2012" name="Environ. Microbiol.">
        <title>The genome sequence of Desulfatibacillum alkenivorans AK-01: a blueprint for anaerobic alkane oxidation.</title>
        <authorList>
            <person name="Callaghan A.V."/>
            <person name="Morris B.E."/>
            <person name="Pereira I.A."/>
            <person name="McInerney M.J."/>
            <person name="Austin R.N."/>
            <person name="Groves J.T."/>
            <person name="Kukor J.J."/>
            <person name="Suflita J.M."/>
            <person name="Young L.Y."/>
            <person name="Zylstra G.J."/>
            <person name="Wawrik B."/>
        </authorList>
    </citation>
    <scope>NUCLEOTIDE SEQUENCE [LARGE SCALE GENOMIC DNA]</scope>
    <source>
        <strain evidence="7 8">AK-01</strain>
    </source>
</reference>
<evidence type="ECO:0000313" key="8">
    <source>
        <dbReference type="Proteomes" id="UP000000739"/>
    </source>
</evidence>
<proteinExistence type="predicted"/>
<feature type="transmembrane region" description="Helical" evidence="6">
    <location>
        <begin position="269"/>
        <end position="294"/>
    </location>
</feature>
<dbReference type="InterPro" id="IPR022791">
    <property type="entry name" value="L-PG_synthase/AglD"/>
</dbReference>
<dbReference type="KEGG" id="dal:Dalk_2160"/>
<feature type="transmembrane region" description="Helical" evidence="6">
    <location>
        <begin position="35"/>
        <end position="56"/>
    </location>
</feature>
<dbReference type="EMBL" id="CP001322">
    <property type="protein sequence ID" value="ACL03854.1"/>
    <property type="molecule type" value="Genomic_DNA"/>
</dbReference>
<feature type="transmembrane region" description="Helical" evidence="6">
    <location>
        <begin position="123"/>
        <end position="141"/>
    </location>
</feature>
<evidence type="ECO:0000256" key="3">
    <source>
        <dbReference type="ARBA" id="ARBA00022692"/>
    </source>
</evidence>
<feature type="transmembrane region" description="Helical" evidence="6">
    <location>
        <begin position="147"/>
        <end position="173"/>
    </location>
</feature>
<dbReference type="GO" id="GO:0005886">
    <property type="term" value="C:plasma membrane"/>
    <property type="evidence" value="ECO:0007669"/>
    <property type="project" value="UniProtKB-SubCell"/>
</dbReference>
<protein>
    <recommendedName>
        <fullName evidence="9">Flippase-like domain-containing protein</fullName>
    </recommendedName>
</protein>
<comment type="subcellular location">
    <subcellularLocation>
        <location evidence="1">Cell membrane</location>
        <topology evidence="1">Multi-pass membrane protein</topology>
    </subcellularLocation>
</comment>
<evidence type="ECO:0008006" key="9">
    <source>
        <dbReference type="Google" id="ProtNLM"/>
    </source>
</evidence>
<dbReference type="AlphaFoldDB" id="B8FF37"/>
<evidence type="ECO:0000256" key="1">
    <source>
        <dbReference type="ARBA" id="ARBA00004651"/>
    </source>
</evidence>
<keyword evidence="8" id="KW-1185">Reference proteome</keyword>
<keyword evidence="3 6" id="KW-0812">Transmembrane</keyword>
<gene>
    <name evidence="7" type="ordered locus">Dalk_2160</name>
</gene>
<sequence>MSVGAAVLASALLYWILLRTSDLDFAGLWKAWRNANLPLVCGVLIFSLFVHIVLGADKLWRVLKAMGFDLPWALVLKIRLGAGPLRALMPVDMGEVLNIAFFRQYSKIPLGDASGACLFDRGLNFMGSAFWLTAGLIMLPMESQSAAAQALGIAAAGALYGVFVFATSIHGAINGLAEKLHPKIGRFAQGVLSPFKDCPAGRKLLLMGYGVVFQARPLIVCYLLFAALGVQPPLDVFIAFASLAVFAGHIPTAAGIGPREAALMVLFQGLAPAGTIFAVGAAMSLFVHVIPMIAGLPWLPWFLRGLSGAESGQNP</sequence>
<evidence type="ECO:0000313" key="7">
    <source>
        <dbReference type="EMBL" id="ACL03854.1"/>
    </source>
</evidence>
<evidence type="ECO:0000256" key="2">
    <source>
        <dbReference type="ARBA" id="ARBA00022475"/>
    </source>
</evidence>
<accession>B8FF37</accession>
<dbReference type="PANTHER" id="PTHR40277:SF1">
    <property type="entry name" value="BLL5419 PROTEIN"/>
    <property type="match status" value="1"/>
</dbReference>
<name>B8FF37_DESAL</name>
<keyword evidence="5 6" id="KW-0472">Membrane</keyword>
<dbReference type="Proteomes" id="UP000000739">
    <property type="component" value="Chromosome"/>
</dbReference>
<dbReference type="Pfam" id="PF03706">
    <property type="entry name" value="LPG_synthase_TM"/>
    <property type="match status" value="1"/>
</dbReference>
<dbReference type="HOGENOM" id="CLU_074749_0_0_7"/>